<dbReference type="SFLD" id="SFLDS00003">
    <property type="entry name" value="Haloacid_Dehalogenase"/>
    <property type="match status" value="1"/>
</dbReference>
<dbReference type="OrthoDB" id="9802350at2"/>
<dbReference type="InterPro" id="IPR036412">
    <property type="entry name" value="HAD-like_sf"/>
</dbReference>
<accession>A0A1M6I2B6</accession>
<dbReference type="NCBIfam" id="TIGR01509">
    <property type="entry name" value="HAD-SF-IA-v3"/>
    <property type="match status" value="1"/>
</dbReference>
<dbReference type="InterPro" id="IPR006439">
    <property type="entry name" value="HAD-SF_hydro_IA"/>
</dbReference>
<keyword evidence="2" id="KW-1185">Reference proteome</keyword>
<dbReference type="SUPFAM" id="SSF56784">
    <property type="entry name" value="HAD-like"/>
    <property type="match status" value="1"/>
</dbReference>
<dbReference type="PANTHER" id="PTHR43611">
    <property type="entry name" value="ALPHA-D-GLUCOSE 1-PHOSPHATE PHOSPHATASE"/>
    <property type="match status" value="1"/>
</dbReference>
<reference evidence="1 2" key="1">
    <citation type="submission" date="2016-11" db="EMBL/GenBank/DDBJ databases">
        <authorList>
            <person name="Jaros S."/>
            <person name="Januszkiewicz K."/>
            <person name="Wedrychowicz H."/>
        </authorList>
    </citation>
    <scope>NUCLEOTIDE SEQUENCE [LARGE SCALE GENOMIC DNA]</scope>
    <source>
        <strain evidence="1 2">DSM 17477</strain>
    </source>
</reference>
<dbReference type="RefSeq" id="WP_073049620.1">
    <property type="nucleotide sequence ID" value="NZ_FQZL01000015.1"/>
</dbReference>
<keyword evidence="1" id="KW-0378">Hydrolase</keyword>
<dbReference type="Gene3D" id="3.40.50.1000">
    <property type="entry name" value="HAD superfamily/HAD-like"/>
    <property type="match status" value="1"/>
</dbReference>
<protein>
    <submittedName>
        <fullName evidence="1">Putative hydrolase of the HAD superfamily</fullName>
    </submittedName>
</protein>
<evidence type="ECO:0000313" key="1">
    <source>
        <dbReference type="EMBL" id="SHJ28623.1"/>
    </source>
</evidence>
<dbReference type="Proteomes" id="UP000184052">
    <property type="component" value="Unassembled WGS sequence"/>
</dbReference>
<proteinExistence type="predicted"/>
<evidence type="ECO:0000313" key="2">
    <source>
        <dbReference type="Proteomes" id="UP000184052"/>
    </source>
</evidence>
<sequence length="223" mass="26296">MKIENIFFDAGGVLFFIRNKRDDVVRKLLLSMGYAESSVEEAVDAGNEFDRVYLMDIDWFYTWDEEEAWLKGRFDAISEYIDRDNKTLGRKLFMLTVDTIHYEMYPETVRILEELSGKYNMSVISNALPSLDWAFDHLDLRKYFQKVVISAYEGMEKPDHRIYESALLQTGYDREKTIFIDDRIENVEAAIDLGMQGYHRDRERVTLDDFAAFLEENRNEAIV</sequence>
<dbReference type="STRING" id="1121476.SAMN02745751_02189"/>
<dbReference type="AlphaFoldDB" id="A0A1M6I2B6"/>
<gene>
    <name evidence="1" type="ORF">SAMN02745751_02189</name>
</gene>
<dbReference type="GO" id="GO:0016787">
    <property type="term" value="F:hydrolase activity"/>
    <property type="evidence" value="ECO:0007669"/>
    <property type="project" value="UniProtKB-KW"/>
</dbReference>
<organism evidence="1 2">
    <name type="scientific">Dethiosulfatibacter aminovorans DSM 17477</name>
    <dbReference type="NCBI Taxonomy" id="1121476"/>
    <lineage>
        <taxon>Bacteria</taxon>
        <taxon>Bacillati</taxon>
        <taxon>Bacillota</taxon>
        <taxon>Tissierellia</taxon>
        <taxon>Dethiosulfatibacter</taxon>
    </lineage>
</organism>
<dbReference type="PANTHER" id="PTHR43611:SF3">
    <property type="entry name" value="FLAVIN MONONUCLEOTIDE HYDROLASE 1, CHLOROPLATIC"/>
    <property type="match status" value="1"/>
</dbReference>
<name>A0A1M6I2B6_9FIRM</name>
<dbReference type="SFLD" id="SFLDG01129">
    <property type="entry name" value="C1.5:_HAD__Beta-PGM__Phosphata"/>
    <property type="match status" value="1"/>
</dbReference>
<dbReference type="EMBL" id="FQZL01000015">
    <property type="protein sequence ID" value="SHJ28623.1"/>
    <property type="molecule type" value="Genomic_DNA"/>
</dbReference>
<dbReference type="Pfam" id="PF00702">
    <property type="entry name" value="Hydrolase"/>
    <property type="match status" value="1"/>
</dbReference>
<dbReference type="InterPro" id="IPR023214">
    <property type="entry name" value="HAD_sf"/>
</dbReference>